<accession>A0A0E9W7B2</accession>
<name>A0A0E9W7B2_ANGAN</name>
<proteinExistence type="predicted"/>
<protein>
    <submittedName>
        <fullName evidence="1">Uncharacterized protein</fullName>
    </submittedName>
</protein>
<reference evidence="1" key="2">
    <citation type="journal article" date="2015" name="Fish Shellfish Immunol.">
        <title>Early steps in the European eel (Anguilla anguilla)-Vibrio vulnificus interaction in the gills: Role of the RtxA13 toxin.</title>
        <authorList>
            <person name="Callol A."/>
            <person name="Pajuelo D."/>
            <person name="Ebbesson L."/>
            <person name="Teles M."/>
            <person name="MacKenzie S."/>
            <person name="Amaro C."/>
        </authorList>
    </citation>
    <scope>NUCLEOTIDE SEQUENCE</scope>
</reference>
<evidence type="ECO:0000313" key="1">
    <source>
        <dbReference type="EMBL" id="JAH86221.1"/>
    </source>
</evidence>
<sequence length="73" mass="8304">MHADCCTEQIARPGISWLLLLVFSKNLLPAFSYKSTNLSGKRALFRYLMRLFGRSFRGYFSGCALTVMDIMST</sequence>
<organism evidence="1">
    <name type="scientific">Anguilla anguilla</name>
    <name type="common">European freshwater eel</name>
    <name type="synonym">Muraena anguilla</name>
    <dbReference type="NCBI Taxonomy" id="7936"/>
    <lineage>
        <taxon>Eukaryota</taxon>
        <taxon>Metazoa</taxon>
        <taxon>Chordata</taxon>
        <taxon>Craniata</taxon>
        <taxon>Vertebrata</taxon>
        <taxon>Euteleostomi</taxon>
        <taxon>Actinopterygii</taxon>
        <taxon>Neopterygii</taxon>
        <taxon>Teleostei</taxon>
        <taxon>Anguilliformes</taxon>
        <taxon>Anguillidae</taxon>
        <taxon>Anguilla</taxon>
    </lineage>
</organism>
<dbReference type="AlphaFoldDB" id="A0A0E9W7B2"/>
<reference evidence="1" key="1">
    <citation type="submission" date="2014-11" db="EMBL/GenBank/DDBJ databases">
        <authorList>
            <person name="Amaro Gonzalez C."/>
        </authorList>
    </citation>
    <scope>NUCLEOTIDE SEQUENCE</scope>
</reference>
<dbReference type="EMBL" id="GBXM01022356">
    <property type="protein sequence ID" value="JAH86221.1"/>
    <property type="molecule type" value="Transcribed_RNA"/>
</dbReference>